<reference evidence="1 2" key="1">
    <citation type="submission" date="2021-07" db="EMBL/GenBank/DDBJ databases">
        <title>Draft genome sequence of carbapenem-resistant Aeromonas spp. in Japan.</title>
        <authorList>
            <person name="Maehana S."/>
            <person name="Suzuki M."/>
            <person name="Kitasato H."/>
        </authorList>
    </citation>
    <scope>NUCLEOTIDE SEQUENCE [LARGE SCALE GENOMIC DNA]</scope>
    <source>
        <strain evidence="1 2">KAM382</strain>
    </source>
</reference>
<evidence type="ECO:0000313" key="1">
    <source>
        <dbReference type="EMBL" id="GJB92299.1"/>
    </source>
</evidence>
<dbReference type="Proteomes" id="UP000737420">
    <property type="component" value="Unassembled WGS sequence"/>
</dbReference>
<dbReference type="EMBL" id="BPOP01000022">
    <property type="protein sequence ID" value="GJB92299.1"/>
    <property type="molecule type" value="Genomic_DNA"/>
</dbReference>
<accession>A0ABD0B876</accession>
<evidence type="ECO:0000313" key="2">
    <source>
        <dbReference type="Proteomes" id="UP000737420"/>
    </source>
</evidence>
<comment type="caution">
    <text evidence="1">The sequence shown here is derived from an EMBL/GenBank/DDBJ whole genome shotgun (WGS) entry which is preliminary data.</text>
</comment>
<proteinExistence type="predicted"/>
<dbReference type="RefSeq" id="WP_190284503.1">
    <property type="nucleotide sequence ID" value="NZ_AP024404.1"/>
</dbReference>
<organism evidence="1 2">
    <name type="scientific">Aeromonas caviae</name>
    <name type="common">Aeromonas punctata</name>
    <dbReference type="NCBI Taxonomy" id="648"/>
    <lineage>
        <taxon>Bacteria</taxon>
        <taxon>Pseudomonadati</taxon>
        <taxon>Pseudomonadota</taxon>
        <taxon>Gammaproteobacteria</taxon>
        <taxon>Aeromonadales</taxon>
        <taxon>Aeromonadaceae</taxon>
        <taxon>Aeromonas</taxon>
    </lineage>
</organism>
<dbReference type="AlphaFoldDB" id="A0ABD0B876"/>
<name>A0ABD0B876_AERCA</name>
<sequence length="78" mass="8831">MKQQYQSTADLQELASALLGAIIERCDSMNDHTLTMWLREDPVAGALSTLSAQDIAYVREDMRRLVTNKTYQSGQEHD</sequence>
<protein>
    <submittedName>
        <fullName evidence="1">Uncharacterized protein</fullName>
    </submittedName>
</protein>
<gene>
    <name evidence="1" type="ORF">KAM382_23600</name>
</gene>